<feature type="binding site" evidence="5">
    <location>
        <position position="194"/>
    </location>
    <ligand>
        <name>FMN</name>
        <dbReference type="ChEBI" id="CHEBI:58210"/>
    </ligand>
</feature>
<dbReference type="InterPro" id="IPR000659">
    <property type="entry name" value="Pyridox_Oxase"/>
</dbReference>
<dbReference type="Pfam" id="PF01243">
    <property type="entry name" value="PNPOx_N"/>
    <property type="match status" value="1"/>
</dbReference>
<dbReference type="InterPro" id="IPR011576">
    <property type="entry name" value="Pyridox_Oxase_N"/>
</dbReference>
<evidence type="ECO:0000256" key="5">
    <source>
        <dbReference type="HAMAP-Rule" id="MF_01629"/>
    </source>
</evidence>
<accession>A0ABZ0X0J7</accession>
<evidence type="ECO:0000256" key="1">
    <source>
        <dbReference type="ARBA" id="ARBA00007301"/>
    </source>
</evidence>
<reference evidence="8 9" key="1">
    <citation type="submission" date="2023-11" db="EMBL/GenBank/DDBJ databases">
        <title>MicrobeMod: A computational toolkit for identifying prokaryotic methylation and restriction-modification with nanopore sequencing.</title>
        <authorList>
            <person name="Crits-Christoph A."/>
            <person name="Kang S.C."/>
            <person name="Lee H."/>
            <person name="Ostrov N."/>
        </authorList>
    </citation>
    <scope>NUCLEOTIDE SEQUENCE [LARGE SCALE GENOMIC DNA]</scope>
    <source>
        <strain evidence="8 9">DSMZ 16071</strain>
    </source>
</reference>
<organism evidence="8 9">
    <name type="scientific">Kangiella aquimarina</name>
    <dbReference type="NCBI Taxonomy" id="261965"/>
    <lineage>
        <taxon>Bacteria</taxon>
        <taxon>Pseudomonadati</taxon>
        <taxon>Pseudomonadota</taxon>
        <taxon>Gammaproteobacteria</taxon>
        <taxon>Kangiellales</taxon>
        <taxon>Kangiellaceae</taxon>
        <taxon>Kangiella</taxon>
    </lineage>
</organism>
<keyword evidence="3 5" id="KW-0288">FMN</keyword>
<evidence type="ECO:0000313" key="9">
    <source>
        <dbReference type="Proteomes" id="UP001324185"/>
    </source>
</evidence>
<evidence type="ECO:0000256" key="2">
    <source>
        <dbReference type="ARBA" id="ARBA00022630"/>
    </source>
</evidence>
<feature type="binding site" evidence="5">
    <location>
        <begin position="60"/>
        <end position="65"/>
    </location>
    <ligand>
        <name>FMN</name>
        <dbReference type="ChEBI" id="CHEBI:58210"/>
    </ligand>
</feature>
<feature type="binding site" evidence="5">
    <location>
        <begin position="75"/>
        <end position="76"/>
    </location>
    <ligand>
        <name>FMN</name>
        <dbReference type="ChEBI" id="CHEBI:58210"/>
    </ligand>
</feature>
<dbReference type="Gene3D" id="2.30.110.10">
    <property type="entry name" value="Electron Transport, Fmn-binding Protein, Chain A"/>
    <property type="match status" value="1"/>
</dbReference>
<comment type="pathway">
    <text evidence="5">Cofactor metabolism; pyridoxal 5'-phosphate salvage; pyridoxal 5'-phosphate from pyridoxine 5'-phosphate: step 1/1.</text>
</comment>
<feature type="domain" description="Pyridoxamine 5'-phosphate oxidase N-terminal" evidence="6">
    <location>
        <begin position="34"/>
        <end position="157"/>
    </location>
</feature>
<keyword evidence="9" id="KW-1185">Reference proteome</keyword>
<feature type="binding site" evidence="5">
    <location>
        <position position="65"/>
    </location>
    <ligand>
        <name>substrate</name>
    </ligand>
</feature>
<feature type="binding site" evidence="5">
    <location>
        <position position="82"/>
    </location>
    <ligand>
        <name>FMN</name>
        <dbReference type="ChEBI" id="CHEBI:58210"/>
    </ligand>
</feature>
<dbReference type="HAMAP" id="MF_01629">
    <property type="entry name" value="PdxH"/>
    <property type="match status" value="1"/>
</dbReference>
<gene>
    <name evidence="5 8" type="primary">pdxH</name>
    <name evidence="8" type="ORF">SR900_06440</name>
</gene>
<evidence type="ECO:0000256" key="4">
    <source>
        <dbReference type="ARBA" id="ARBA00023002"/>
    </source>
</evidence>
<dbReference type="PANTHER" id="PTHR10851:SF0">
    <property type="entry name" value="PYRIDOXINE-5'-PHOSPHATE OXIDASE"/>
    <property type="match status" value="1"/>
</dbReference>
<comment type="subunit">
    <text evidence="5">Homodimer.</text>
</comment>
<dbReference type="EMBL" id="CP140158">
    <property type="protein sequence ID" value="WQG84110.1"/>
    <property type="molecule type" value="Genomic_DNA"/>
</dbReference>
<dbReference type="PROSITE" id="PS01064">
    <property type="entry name" value="PYRIDOX_OXIDASE"/>
    <property type="match status" value="1"/>
</dbReference>
<keyword evidence="4 5" id="KW-0560">Oxidoreductase</keyword>
<dbReference type="Proteomes" id="UP001324185">
    <property type="component" value="Chromosome"/>
</dbReference>
<evidence type="ECO:0000313" key="8">
    <source>
        <dbReference type="EMBL" id="WQG84110.1"/>
    </source>
</evidence>
<protein>
    <recommendedName>
        <fullName evidence="5">Pyridoxine/pyridoxamine 5'-phosphate oxidase</fullName>
        <ecNumber evidence="5">1.4.3.5</ecNumber>
    </recommendedName>
    <alternativeName>
        <fullName evidence="5">PNP/PMP oxidase</fullName>
        <shortName evidence="5">PNPOx</shortName>
    </alternativeName>
    <alternativeName>
        <fullName evidence="5">Pyridoxal 5'-phosphate synthase</fullName>
    </alternativeName>
</protein>
<dbReference type="InterPro" id="IPR019576">
    <property type="entry name" value="Pyridoxamine_oxidase_dimer_C"/>
</dbReference>
<keyword evidence="5" id="KW-0664">Pyridoxine biosynthesis</keyword>
<feature type="domain" description="Pyridoxine 5'-phosphate oxidase dimerisation C-terminal" evidence="7">
    <location>
        <begin position="171"/>
        <end position="211"/>
    </location>
</feature>
<evidence type="ECO:0000259" key="7">
    <source>
        <dbReference type="Pfam" id="PF10590"/>
    </source>
</evidence>
<comment type="catalytic activity">
    <reaction evidence="5">
        <text>pyridoxamine 5'-phosphate + O2 + H2O = pyridoxal 5'-phosphate + H2O2 + NH4(+)</text>
        <dbReference type="Rhea" id="RHEA:15817"/>
        <dbReference type="ChEBI" id="CHEBI:15377"/>
        <dbReference type="ChEBI" id="CHEBI:15379"/>
        <dbReference type="ChEBI" id="CHEBI:16240"/>
        <dbReference type="ChEBI" id="CHEBI:28938"/>
        <dbReference type="ChEBI" id="CHEBI:58451"/>
        <dbReference type="ChEBI" id="CHEBI:597326"/>
        <dbReference type="EC" id="1.4.3.5"/>
    </reaction>
</comment>
<feature type="binding site" evidence="5">
    <location>
        <position position="126"/>
    </location>
    <ligand>
        <name>substrate</name>
    </ligand>
</feature>
<feature type="binding site" evidence="5">
    <location>
        <position position="122"/>
    </location>
    <ligand>
        <name>substrate</name>
    </ligand>
</feature>
<evidence type="ECO:0000259" key="6">
    <source>
        <dbReference type="Pfam" id="PF01243"/>
    </source>
</evidence>
<feature type="binding site" evidence="5">
    <location>
        <begin position="139"/>
        <end position="140"/>
    </location>
    <ligand>
        <name>FMN</name>
        <dbReference type="ChEBI" id="CHEBI:58210"/>
    </ligand>
</feature>
<comment type="caution">
    <text evidence="5">Lacks conserved residue(s) required for the propagation of feature annotation.</text>
</comment>
<dbReference type="PIRSF" id="PIRSF000190">
    <property type="entry name" value="Pyd_amn-ph_oxd"/>
    <property type="match status" value="1"/>
</dbReference>
<dbReference type="NCBIfam" id="TIGR00558">
    <property type="entry name" value="pdxH"/>
    <property type="match status" value="1"/>
</dbReference>
<proteinExistence type="inferred from homology"/>
<dbReference type="EC" id="1.4.3.5" evidence="5"/>
<dbReference type="RefSeq" id="WP_018624566.1">
    <property type="nucleotide sequence ID" value="NZ_CP140158.1"/>
</dbReference>
<sequence length="211" mass="24592">MAIDDLRREYLLTKLHRSDLANNPIEQFQLWLQQAIDFDLNDPTAMVLSTVDKDHCPSQRIVLLKDVSDKGFVFYTNSQSNKAQQIADNPNVCLHFPWHKMERQVSIKGTAEKLGIKETLAYFTKRPRESQIAAWASQQSRPIKSRDLLVQQFEKMKARFAKGEVPLPDFWSGYRVKPKSIEFWQGGAHRLHDRFVYTATEDGWNIERLMP</sequence>
<comment type="pathway">
    <text evidence="5">Cofactor metabolism; pyridoxal 5'-phosphate salvage; pyridoxal 5'-phosphate from pyridoxamine 5'-phosphate: step 1/1.</text>
</comment>
<comment type="catalytic activity">
    <reaction evidence="5">
        <text>pyridoxine 5'-phosphate + O2 = pyridoxal 5'-phosphate + H2O2</text>
        <dbReference type="Rhea" id="RHEA:15149"/>
        <dbReference type="ChEBI" id="CHEBI:15379"/>
        <dbReference type="ChEBI" id="CHEBI:16240"/>
        <dbReference type="ChEBI" id="CHEBI:58589"/>
        <dbReference type="ChEBI" id="CHEBI:597326"/>
        <dbReference type="EC" id="1.4.3.5"/>
    </reaction>
</comment>
<dbReference type="SUPFAM" id="SSF50475">
    <property type="entry name" value="FMN-binding split barrel"/>
    <property type="match status" value="1"/>
</dbReference>
<dbReference type="PANTHER" id="PTHR10851">
    <property type="entry name" value="PYRIDOXINE-5-PHOSPHATE OXIDASE"/>
    <property type="match status" value="1"/>
</dbReference>
<name>A0ABZ0X0J7_9GAMM</name>
<comment type="similarity">
    <text evidence="1 5">Belongs to the pyridoxamine 5'-phosphate oxidase family.</text>
</comment>
<comment type="function">
    <text evidence="5">Catalyzes the oxidation of either pyridoxine 5'-phosphate (PNP) or pyridoxamine 5'-phosphate (PMP) into pyridoxal 5'-phosphate (PLP).</text>
</comment>
<dbReference type="InterPro" id="IPR019740">
    <property type="entry name" value="Pyridox_Oxase_CS"/>
</dbReference>
<comment type="cofactor">
    <cofactor evidence="5">
        <name>FMN</name>
        <dbReference type="ChEBI" id="CHEBI:58210"/>
    </cofactor>
    <text evidence="5">Binds 1 FMN per subunit.</text>
</comment>
<dbReference type="GO" id="GO:0004733">
    <property type="term" value="F:pyridoxamine phosphate oxidase activity"/>
    <property type="evidence" value="ECO:0007669"/>
    <property type="project" value="UniProtKB-EC"/>
</dbReference>
<dbReference type="Pfam" id="PF10590">
    <property type="entry name" value="PNP_phzG_C"/>
    <property type="match status" value="1"/>
</dbReference>
<dbReference type="NCBIfam" id="NF004231">
    <property type="entry name" value="PRK05679.1"/>
    <property type="match status" value="1"/>
</dbReference>
<feature type="binding site" evidence="5">
    <location>
        <position position="104"/>
    </location>
    <ligand>
        <name>FMN</name>
        <dbReference type="ChEBI" id="CHEBI:58210"/>
    </ligand>
</feature>
<keyword evidence="2 5" id="KW-0285">Flavoprotein</keyword>
<feature type="binding site" evidence="5">
    <location>
        <position position="130"/>
    </location>
    <ligand>
        <name>substrate</name>
    </ligand>
</feature>
<dbReference type="InterPro" id="IPR012349">
    <property type="entry name" value="Split_barrel_FMN-bd"/>
</dbReference>
<feature type="binding site" evidence="5">
    <location>
        <position position="184"/>
    </location>
    <ligand>
        <name>FMN</name>
        <dbReference type="ChEBI" id="CHEBI:58210"/>
    </ligand>
</feature>
<evidence type="ECO:0000256" key="3">
    <source>
        <dbReference type="ARBA" id="ARBA00022643"/>
    </source>
</evidence>
<feature type="binding site" evidence="5">
    <location>
        <begin position="190"/>
        <end position="192"/>
    </location>
    <ligand>
        <name>substrate</name>
    </ligand>
</feature>